<dbReference type="KEGG" id="vg:80020168"/>
<evidence type="ECO:0000313" key="2">
    <source>
        <dbReference type="Proteomes" id="UP000325457"/>
    </source>
</evidence>
<gene>
    <name evidence="1" type="primary">36</name>
    <name evidence="1" type="ORF">SEA_SPARTOI_36</name>
</gene>
<protein>
    <submittedName>
        <fullName evidence="1">Uncharacterized protein</fullName>
    </submittedName>
</protein>
<dbReference type="Proteomes" id="UP000325457">
    <property type="component" value="Segment"/>
</dbReference>
<accession>A0A5K7NJB3</accession>
<reference evidence="1 2" key="1">
    <citation type="submission" date="2018-10" db="EMBL/GenBank/DDBJ databases">
        <authorList>
            <person name="Smith K."/>
            <person name="Ring A."/>
            <person name="Cross T."/>
            <person name="Beshay M."/>
            <person name="Miah F."/>
            <person name="Nowoslaski J."/>
            <person name="Mia S."/>
            <person name="Micha L."/>
            <person name="Baxter C."/>
            <person name="Ahmad Z."/>
            <person name="Sunnen C.N."/>
            <person name="Janetopoulos C."/>
            <person name="Garlena R.A."/>
            <person name="Russell D.A."/>
            <person name="Pope W.H."/>
            <person name="Jacobs-Sera D."/>
            <person name="Hatfull G.F."/>
        </authorList>
    </citation>
    <scope>NUCLEOTIDE SEQUENCE [LARGE SCALE GENOMIC DNA]</scope>
</reference>
<evidence type="ECO:0000313" key="1">
    <source>
        <dbReference type="EMBL" id="AZF88238.1"/>
    </source>
</evidence>
<name>A0A5K7NJB3_9CAUD</name>
<dbReference type="EMBL" id="MK061416">
    <property type="protein sequence ID" value="AZF88238.1"/>
    <property type="molecule type" value="Genomic_DNA"/>
</dbReference>
<dbReference type="GeneID" id="80020168"/>
<dbReference type="RefSeq" id="YP_010755512.1">
    <property type="nucleotide sequence ID" value="NC_073471.1"/>
</dbReference>
<organism evidence="1 2">
    <name type="scientific">Rothia phage Spartoi</name>
    <dbReference type="NCBI Taxonomy" id="2483661"/>
    <lineage>
        <taxon>Viruses</taxon>
        <taxon>Duplodnaviria</taxon>
        <taxon>Heunggongvirae</taxon>
        <taxon>Uroviricota</taxon>
        <taxon>Caudoviricetes</taxon>
        <taxon>Spartoivirus</taxon>
        <taxon>Spartoivirus spartoi</taxon>
    </lineage>
</organism>
<sequence>MFCVSGVGSKTLLKKERNHEKATLPGLERG</sequence>
<keyword evidence="2" id="KW-1185">Reference proteome</keyword>
<proteinExistence type="predicted"/>